<feature type="non-terminal residue" evidence="2">
    <location>
        <position position="327"/>
    </location>
</feature>
<dbReference type="RefSeq" id="WP_402703598.1">
    <property type="nucleotide sequence ID" value="NZ_JBIUZV010000021.1"/>
</dbReference>
<evidence type="ECO:0000259" key="1">
    <source>
        <dbReference type="Pfam" id="PF04865"/>
    </source>
</evidence>
<sequence length="327" mass="33763">MSTSSVPSIVFSDTGPVAPSESEILAGVQADTNAAFGGNLNPALETPQGQLNSSETAVIGDKNNEVLFLANQFDPNTASGRWQDGLAAIYFIDRNPALPTVVTATCLGLSGTFLPVGAQAKAADGNIYVCTQAGVIPAGGSVDLQFACAVTGPIVCPANSLNQIYQSIPGWDSINNAADGTVGANVESRADFESRRKQSVAINGVNSVQSIYARVFNVANVLDAYVVDNPLGTSAVVGGVTLVKNSLYVAATGGAVADIAKAIWGKKSLGCNYNGNTTYSVTDDSGYEIPYPTYQVTFQIPAALPILFAVSIANNTSLPSNIVDLVK</sequence>
<feature type="domain" description="Baseplate protein J-like barrel" evidence="1">
    <location>
        <begin position="103"/>
        <end position="182"/>
    </location>
</feature>
<name>A0ABW8F5F8_9BURK</name>
<reference evidence="2 3" key="1">
    <citation type="submission" date="2024-10" db="EMBL/GenBank/DDBJ databases">
        <title>The Natural Products Discovery Center: Release of the First 8490 Sequenced Strains for Exploring Actinobacteria Biosynthetic Diversity.</title>
        <authorList>
            <person name="Kalkreuter E."/>
            <person name="Kautsar S.A."/>
            <person name="Yang D."/>
            <person name="Bader C.D."/>
            <person name="Teijaro C.N."/>
            <person name="Fluegel L."/>
            <person name="Davis C.M."/>
            <person name="Simpson J.R."/>
            <person name="Lauterbach L."/>
            <person name="Steele A.D."/>
            <person name="Gui C."/>
            <person name="Meng S."/>
            <person name="Li G."/>
            <person name="Viehrig K."/>
            <person name="Ye F."/>
            <person name="Su P."/>
            <person name="Kiefer A.F."/>
            <person name="Nichols A."/>
            <person name="Cepeda A.J."/>
            <person name="Yan W."/>
            <person name="Fan B."/>
            <person name="Jiang Y."/>
            <person name="Adhikari A."/>
            <person name="Zheng C.-J."/>
            <person name="Schuster L."/>
            <person name="Cowan T.M."/>
            <person name="Smanski M.J."/>
            <person name="Chevrette M.G."/>
            <person name="De Carvalho L.P.S."/>
            <person name="Shen B."/>
        </authorList>
    </citation>
    <scope>NUCLEOTIDE SEQUENCE [LARGE SCALE GENOMIC DNA]</scope>
    <source>
        <strain evidence="2 3">NPDC087045</strain>
    </source>
</reference>
<dbReference type="InterPro" id="IPR006949">
    <property type="entry name" value="Barrel_Baseplate_J-like"/>
</dbReference>
<dbReference type="EMBL" id="JBIUZV010000021">
    <property type="protein sequence ID" value="MFJ3048521.1"/>
    <property type="molecule type" value="Genomic_DNA"/>
</dbReference>
<gene>
    <name evidence="2" type="ORF">ACIPEN_22025</name>
</gene>
<comment type="caution">
    <text evidence="2">The sequence shown here is derived from an EMBL/GenBank/DDBJ whole genome shotgun (WGS) entry which is preliminary data.</text>
</comment>
<dbReference type="Pfam" id="PF04865">
    <property type="entry name" value="Baseplate_J"/>
    <property type="match status" value="1"/>
</dbReference>
<proteinExistence type="predicted"/>
<evidence type="ECO:0000313" key="3">
    <source>
        <dbReference type="Proteomes" id="UP001617427"/>
    </source>
</evidence>
<keyword evidence="3" id="KW-1185">Reference proteome</keyword>
<dbReference type="Proteomes" id="UP001617427">
    <property type="component" value="Unassembled WGS sequence"/>
</dbReference>
<protein>
    <submittedName>
        <fullName evidence="2">Baseplate J/gp47 family protein</fullName>
    </submittedName>
</protein>
<organism evidence="2 3">
    <name type="scientific">Herbaspirillum chlorophenolicum</name>
    <dbReference type="NCBI Taxonomy" id="211589"/>
    <lineage>
        <taxon>Bacteria</taxon>
        <taxon>Pseudomonadati</taxon>
        <taxon>Pseudomonadota</taxon>
        <taxon>Betaproteobacteria</taxon>
        <taxon>Burkholderiales</taxon>
        <taxon>Oxalobacteraceae</taxon>
        <taxon>Herbaspirillum</taxon>
    </lineage>
</organism>
<accession>A0ABW8F5F8</accession>
<evidence type="ECO:0000313" key="2">
    <source>
        <dbReference type="EMBL" id="MFJ3048521.1"/>
    </source>
</evidence>